<dbReference type="PANTHER" id="PTHR23028">
    <property type="entry name" value="ACETYLTRANSFERASE"/>
    <property type="match status" value="1"/>
</dbReference>
<feature type="transmembrane region" description="Helical" evidence="1">
    <location>
        <begin position="12"/>
        <end position="29"/>
    </location>
</feature>
<dbReference type="OrthoDB" id="9767863at2"/>
<feature type="transmembrane region" description="Helical" evidence="1">
    <location>
        <begin position="320"/>
        <end position="339"/>
    </location>
</feature>
<gene>
    <name evidence="4" type="primary">oatA_2</name>
    <name evidence="4" type="ORF">DPBNPPHM_01712</name>
</gene>
<keyword evidence="4" id="KW-0012">Acyltransferase</keyword>
<feature type="transmembrane region" description="Helical" evidence="1">
    <location>
        <begin position="35"/>
        <end position="58"/>
    </location>
</feature>
<dbReference type="Proteomes" id="UP000434580">
    <property type="component" value="Unassembled WGS sequence"/>
</dbReference>
<dbReference type="Pfam" id="PF01757">
    <property type="entry name" value="Acyl_transf_3"/>
    <property type="match status" value="1"/>
</dbReference>
<accession>A0A5S9QAQ6</accession>
<feature type="transmembrane region" description="Helical" evidence="1">
    <location>
        <begin position="167"/>
        <end position="184"/>
    </location>
</feature>
<feature type="transmembrane region" description="Helical" evidence="1">
    <location>
        <begin position="259"/>
        <end position="279"/>
    </location>
</feature>
<dbReference type="EC" id="2.3.1.-" evidence="4"/>
<feature type="transmembrane region" description="Helical" evidence="1">
    <location>
        <begin position="227"/>
        <end position="247"/>
    </location>
</feature>
<dbReference type="GO" id="GO:0009103">
    <property type="term" value="P:lipopolysaccharide biosynthetic process"/>
    <property type="evidence" value="ECO:0007669"/>
    <property type="project" value="TreeGrafter"/>
</dbReference>
<dbReference type="AlphaFoldDB" id="A0A5S9QAQ6"/>
<evidence type="ECO:0000313" key="5">
    <source>
        <dbReference type="Proteomes" id="UP000434580"/>
    </source>
</evidence>
<dbReference type="InterPro" id="IPR050879">
    <property type="entry name" value="Acyltransferase_3"/>
</dbReference>
<dbReference type="InterPro" id="IPR002656">
    <property type="entry name" value="Acyl_transf_3_dom"/>
</dbReference>
<dbReference type="InterPro" id="IPR043968">
    <property type="entry name" value="SGNH"/>
</dbReference>
<keyword evidence="1" id="KW-1133">Transmembrane helix</keyword>
<dbReference type="GO" id="GO:0016747">
    <property type="term" value="F:acyltransferase activity, transferring groups other than amino-acyl groups"/>
    <property type="evidence" value="ECO:0007669"/>
    <property type="project" value="InterPro"/>
</dbReference>
<dbReference type="EMBL" id="CACSII010000017">
    <property type="protein sequence ID" value="CAA0113694.1"/>
    <property type="molecule type" value="Genomic_DNA"/>
</dbReference>
<feature type="domain" description="SGNH" evidence="3">
    <location>
        <begin position="406"/>
        <end position="651"/>
    </location>
</feature>
<evidence type="ECO:0000259" key="3">
    <source>
        <dbReference type="Pfam" id="PF19040"/>
    </source>
</evidence>
<protein>
    <submittedName>
        <fullName evidence="4">O-acetyltransferase OatA</fullName>
        <ecNumber evidence="4">2.3.1.-</ecNumber>
    </submittedName>
</protein>
<organism evidence="4 5">
    <name type="scientific">BD1-7 clade bacterium</name>
    <dbReference type="NCBI Taxonomy" id="2029982"/>
    <lineage>
        <taxon>Bacteria</taxon>
        <taxon>Pseudomonadati</taxon>
        <taxon>Pseudomonadota</taxon>
        <taxon>Gammaproteobacteria</taxon>
        <taxon>Cellvibrionales</taxon>
        <taxon>Spongiibacteraceae</taxon>
        <taxon>BD1-7 clade</taxon>
    </lineage>
</organism>
<evidence type="ECO:0000259" key="2">
    <source>
        <dbReference type="Pfam" id="PF01757"/>
    </source>
</evidence>
<feature type="transmembrane region" description="Helical" evidence="1">
    <location>
        <begin position="351"/>
        <end position="370"/>
    </location>
</feature>
<keyword evidence="1" id="KW-0812">Transmembrane</keyword>
<feature type="domain" description="Acyltransferase 3" evidence="2">
    <location>
        <begin position="7"/>
        <end position="315"/>
    </location>
</feature>
<evidence type="ECO:0000313" key="4">
    <source>
        <dbReference type="EMBL" id="CAA0113694.1"/>
    </source>
</evidence>
<feature type="transmembrane region" description="Helical" evidence="1">
    <location>
        <begin position="79"/>
        <end position="100"/>
    </location>
</feature>
<keyword evidence="1" id="KW-0472">Membrane</keyword>
<sequence>MNITYRPEIDGLRTLAVFSVIIYHAEFLLSGSVLFPAGFLGVDVFFVISGYLISKIILRESIAQEFSYLDFYKRRARRILPVLLVVFAVSTYFAWVNMLPKAMMEYSGSLLSSLGFGSNIWFWLENSYTAEASELKPLLHTWSLSLEEQFYIVFPPLIFVAYKYFKAYLLHITCLLILASLVLAEYSSYKNPDAGFYLLPARGWELLAGTFLALIEPAKKTADRYSLLEKCLPLLGVALIIGSFSVLNDDVRHPSFYTLIPVIGTMLAIHFATPSDWAIKLLSSKLFVKTGLISYSLYLWHVPIFAFSKIQNSDRVNADMVKLTALSFGLSLLTYFLIEKPFRNPNKVKDVVFYPVVGIFFTGLVVINIYSLTNDGIPERLDDYGIQILYGLSGQLATKDQRGLPCHERPHSNHCTLNASGTNGTYVLIGDSKAASISSAVLHVAKDNNARFVQLTRGSCPYMPGTRWTIKKDLDDCSIRSADVPRVVEQLEKPVTIFYHSRTAKWMNRGRFFPTQEGEDVDASITQAFNRYLADGYRIVLVYPAPEPDEHIPKRVQRELTAMKEAPAQGTKLQALDLSTSYVKFKQHIEKTKKVFDGIGMDKNPIRIYPDDVFCSDSTNKCLTHDGHKLYYMDGHHISIHGASLLYPLIKKKLAAADVLEVPERDN</sequence>
<dbReference type="GO" id="GO:0016020">
    <property type="term" value="C:membrane"/>
    <property type="evidence" value="ECO:0007669"/>
    <property type="project" value="TreeGrafter"/>
</dbReference>
<dbReference type="PANTHER" id="PTHR23028:SF53">
    <property type="entry name" value="ACYL_TRANSF_3 DOMAIN-CONTAINING PROTEIN"/>
    <property type="match status" value="1"/>
</dbReference>
<keyword evidence="4" id="KW-0808">Transferase</keyword>
<dbReference type="Pfam" id="PF19040">
    <property type="entry name" value="SGNH"/>
    <property type="match status" value="1"/>
</dbReference>
<name>A0A5S9QAQ6_9GAMM</name>
<feature type="transmembrane region" description="Helical" evidence="1">
    <location>
        <begin position="286"/>
        <end position="308"/>
    </location>
</feature>
<reference evidence="4 5" key="1">
    <citation type="submission" date="2019-11" db="EMBL/GenBank/DDBJ databases">
        <authorList>
            <person name="Holert J."/>
        </authorList>
    </citation>
    <scope>NUCLEOTIDE SEQUENCE [LARGE SCALE GENOMIC DNA]</scope>
    <source>
        <strain evidence="4">BC5_2</strain>
    </source>
</reference>
<proteinExistence type="predicted"/>
<evidence type="ECO:0000256" key="1">
    <source>
        <dbReference type="SAM" id="Phobius"/>
    </source>
</evidence>